<evidence type="ECO:0000313" key="3">
    <source>
        <dbReference type="Proteomes" id="UP000177124"/>
    </source>
</evidence>
<accession>A0A1F5GK58</accession>
<comment type="caution">
    <text evidence="2">The sequence shown here is derived from an EMBL/GenBank/DDBJ whole genome shotgun (WGS) entry which is preliminary data.</text>
</comment>
<keyword evidence="1" id="KW-1133">Transmembrane helix</keyword>
<dbReference type="STRING" id="1797716.A3D07_00440"/>
<feature type="transmembrane region" description="Helical" evidence="1">
    <location>
        <begin position="77"/>
        <end position="103"/>
    </location>
</feature>
<feature type="transmembrane region" description="Helical" evidence="1">
    <location>
        <begin position="29"/>
        <end position="56"/>
    </location>
</feature>
<gene>
    <name evidence="2" type="ORF">A3D07_00440</name>
</gene>
<evidence type="ECO:0000313" key="2">
    <source>
        <dbReference type="EMBL" id="OGD92260.1"/>
    </source>
</evidence>
<keyword evidence="1" id="KW-0472">Membrane</keyword>
<dbReference type="EMBL" id="MFBF01000001">
    <property type="protein sequence ID" value="OGD92260.1"/>
    <property type="molecule type" value="Genomic_DNA"/>
</dbReference>
<evidence type="ECO:0000256" key="1">
    <source>
        <dbReference type="SAM" id="Phobius"/>
    </source>
</evidence>
<organism evidence="2 3">
    <name type="scientific">Candidatus Curtissbacteria bacterium RIFCSPHIGHO2_02_FULL_42_15</name>
    <dbReference type="NCBI Taxonomy" id="1797716"/>
    <lineage>
        <taxon>Bacteria</taxon>
        <taxon>Candidatus Curtissiibacteriota</taxon>
    </lineage>
</organism>
<proteinExistence type="predicted"/>
<sequence>MKFLAQAVGTINPPAGAVSIPAGQSETSFVAGIIRGGIQFILIIGFIVSFIWIIFAGFRFVFSGGDEKSISGAWSQIYWGLIGLVVVVGAFAIIRLVEAFFLVDIVSGGFLLPRR</sequence>
<reference evidence="2 3" key="1">
    <citation type="journal article" date="2016" name="Nat. Commun.">
        <title>Thousands of microbial genomes shed light on interconnected biogeochemical processes in an aquifer system.</title>
        <authorList>
            <person name="Anantharaman K."/>
            <person name="Brown C.T."/>
            <person name="Hug L.A."/>
            <person name="Sharon I."/>
            <person name="Castelle C.J."/>
            <person name="Probst A.J."/>
            <person name="Thomas B.C."/>
            <person name="Singh A."/>
            <person name="Wilkins M.J."/>
            <person name="Karaoz U."/>
            <person name="Brodie E.L."/>
            <person name="Williams K.H."/>
            <person name="Hubbard S.S."/>
            <person name="Banfield J.F."/>
        </authorList>
    </citation>
    <scope>NUCLEOTIDE SEQUENCE [LARGE SCALE GENOMIC DNA]</scope>
</reference>
<keyword evidence="1" id="KW-0812">Transmembrane</keyword>
<name>A0A1F5GK58_9BACT</name>
<protein>
    <submittedName>
        <fullName evidence="2">Uncharacterized protein</fullName>
    </submittedName>
</protein>
<dbReference type="Proteomes" id="UP000177124">
    <property type="component" value="Unassembled WGS sequence"/>
</dbReference>
<dbReference type="AlphaFoldDB" id="A0A1F5GK58"/>